<dbReference type="PANTHER" id="PTHR30619">
    <property type="entry name" value="DNA INTERNALIZATION/COMPETENCE PROTEIN COMEC/REC2"/>
    <property type="match status" value="1"/>
</dbReference>
<sequence length="296" mass="32087">MYFIMPIEQKNFLFRIITVAILLFGTWGFWLIKIQSASPVVEDGLLIVTFLNIGQGDAIFIETPDGVQILIDGGPDGTVLRELSQVMNWSDHTIDMVIGTHPDKDHIGGLVDVLGRYKIDTILTTENTGETLTAASYHDALLGEGAKVIMARAGQVFALGASTTLAVFSPAQNPSLLDSNTSSIVVQLRYGDIEFMLTGDAPQSIEEYLVGKFGGQLESEVLKLGHHGSKTASAEGWLKTVTPKYAVVSAGKDNRYGHPNPDVVARVEALNILIENTIEQGPITFKSDGSQVWLVE</sequence>
<dbReference type="InterPro" id="IPR052159">
    <property type="entry name" value="Competence_DNA_uptake"/>
</dbReference>
<dbReference type="EMBL" id="MFMT01000019">
    <property type="protein sequence ID" value="OGG88483.1"/>
    <property type="molecule type" value="Genomic_DNA"/>
</dbReference>
<proteinExistence type="predicted"/>
<dbReference type="InterPro" id="IPR035681">
    <property type="entry name" value="ComA-like_MBL"/>
</dbReference>
<evidence type="ECO:0000313" key="4">
    <source>
        <dbReference type="Proteomes" id="UP000179230"/>
    </source>
</evidence>
<evidence type="ECO:0000313" key="3">
    <source>
        <dbReference type="EMBL" id="OGG88483.1"/>
    </source>
</evidence>
<evidence type="ECO:0000256" key="1">
    <source>
        <dbReference type="SAM" id="Phobius"/>
    </source>
</evidence>
<dbReference type="Gene3D" id="3.60.15.10">
    <property type="entry name" value="Ribonuclease Z/Hydroxyacylglutathione hydrolase-like"/>
    <property type="match status" value="1"/>
</dbReference>
<reference evidence="3 4" key="1">
    <citation type="journal article" date="2016" name="Nat. Commun.">
        <title>Thousands of microbial genomes shed light on interconnected biogeochemical processes in an aquifer system.</title>
        <authorList>
            <person name="Anantharaman K."/>
            <person name="Brown C.T."/>
            <person name="Hug L.A."/>
            <person name="Sharon I."/>
            <person name="Castelle C.J."/>
            <person name="Probst A.J."/>
            <person name="Thomas B.C."/>
            <person name="Singh A."/>
            <person name="Wilkins M.J."/>
            <person name="Karaoz U."/>
            <person name="Brodie E.L."/>
            <person name="Williams K.H."/>
            <person name="Hubbard S.S."/>
            <person name="Banfield J.F."/>
        </authorList>
    </citation>
    <scope>NUCLEOTIDE SEQUENCE [LARGE SCALE GENOMIC DNA]</scope>
</reference>
<dbReference type="SUPFAM" id="SSF56281">
    <property type="entry name" value="Metallo-hydrolase/oxidoreductase"/>
    <property type="match status" value="1"/>
</dbReference>
<gene>
    <name evidence="3" type="ORF">A2592_03660</name>
</gene>
<dbReference type="Proteomes" id="UP000179230">
    <property type="component" value="Unassembled WGS sequence"/>
</dbReference>
<evidence type="ECO:0000259" key="2">
    <source>
        <dbReference type="SMART" id="SM00849"/>
    </source>
</evidence>
<dbReference type="Pfam" id="PF00753">
    <property type="entry name" value="Lactamase_B"/>
    <property type="match status" value="1"/>
</dbReference>
<organism evidence="3 4">
    <name type="scientific">Candidatus Kaiserbacteria bacterium RIFOXYD1_FULL_42_15</name>
    <dbReference type="NCBI Taxonomy" id="1798532"/>
    <lineage>
        <taxon>Bacteria</taxon>
        <taxon>Candidatus Kaiseribacteriota</taxon>
    </lineage>
</organism>
<accession>A0A1F6FRM9</accession>
<dbReference type="CDD" id="cd07731">
    <property type="entry name" value="ComA-like_MBL-fold"/>
    <property type="match status" value="1"/>
</dbReference>
<keyword evidence="1" id="KW-1133">Transmembrane helix</keyword>
<comment type="caution">
    <text evidence="3">The sequence shown here is derived from an EMBL/GenBank/DDBJ whole genome shotgun (WGS) entry which is preliminary data.</text>
</comment>
<dbReference type="InterPro" id="IPR036866">
    <property type="entry name" value="RibonucZ/Hydroxyglut_hydro"/>
</dbReference>
<dbReference type="PANTHER" id="PTHR30619:SF1">
    <property type="entry name" value="RECOMBINATION PROTEIN 2"/>
    <property type="match status" value="1"/>
</dbReference>
<dbReference type="SMART" id="SM00849">
    <property type="entry name" value="Lactamase_B"/>
    <property type="match status" value="1"/>
</dbReference>
<name>A0A1F6FRM9_9BACT</name>
<dbReference type="AlphaFoldDB" id="A0A1F6FRM9"/>
<keyword evidence="1" id="KW-0472">Membrane</keyword>
<keyword evidence="1" id="KW-0812">Transmembrane</keyword>
<feature type="transmembrane region" description="Helical" evidence="1">
    <location>
        <begin position="12"/>
        <end position="32"/>
    </location>
</feature>
<feature type="domain" description="Metallo-beta-lactamase" evidence="2">
    <location>
        <begin position="55"/>
        <end position="252"/>
    </location>
</feature>
<protein>
    <recommendedName>
        <fullName evidence="2">Metallo-beta-lactamase domain-containing protein</fullName>
    </recommendedName>
</protein>
<dbReference type="InterPro" id="IPR001279">
    <property type="entry name" value="Metallo-B-lactamas"/>
</dbReference>